<name>A0A9X2IC57_9GAMM</name>
<sequence>NLSTSSRTYLRHPELIYVIPNLSTSSRTYLRHPERSEGSPGFTPEASGKSIVLDSSLTWFGMTT</sequence>
<dbReference type="EMBL" id="JAJKBJ010000003">
    <property type="protein sequence ID" value="MCL9683408.1"/>
    <property type="molecule type" value="Genomic_DNA"/>
</dbReference>
<gene>
    <name evidence="1" type="ORF">LOX96_04840</name>
</gene>
<protein>
    <submittedName>
        <fullName evidence="1">Uncharacterized protein</fullName>
    </submittedName>
</protein>
<dbReference type="AlphaFoldDB" id="A0A9X2IC57"/>
<dbReference type="RefSeq" id="WP_250456352.1">
    <property type="nucleotide sequence ID" value="NZ_JAJKBJ010000003.1"/>
</dbReference>
<comment type="caution">
    <text evidence="1">The sequence shown here is derived from an EMBL/GenBank/DDBJ whole genome shotgun (WGS) entry which is preliminary data.</text>
</comment>
<accession>A0A9X2IC57</accession>
<evidence type="ECO:0000313" key="2">
    <source>
        <dbReference type="Proteomes" id="UP001139721"/>
    </source>
</evidence>
<organism evidence="1 2">
    <name type="scientific">Legionella maioricensis</name>
    <dbReference type="NCBI Taxonomy" id="2896528"/>
    <lineage>
        <taxon>Bacteria</taxon>
        <taxon>Pseudomonadati</taxon>
        <taxon>Pseudomonadota</taxon>
        <taxon>Gammaproteobacteria</taxon>
        <taxon>Legionellales</taxon>
        <taxon>Legionellaceae</taxon>
        <taxon>Legionella</taxon>
    </lineage>
</organism>
<proteinExistence type="predicted"/>
<feature type="non-terminal residue" evidence="1">
    <location>
        <position position="1"/>
    </location>
</feature>
<keyword evidence="2" id="KW-1185">Reference proteome</keyword>
<reference evidence="1" key="1">
    <citation type="submission" date="2021-11" db="EMBL/GenBank/DDBJ databases">
        <title>Legionella maioricencis sp. nov., a new species isolated from hot water samples in Mallorca.</title>
        <authorList>
            <person name="Crespi S."/>
            <person name="Drasar V."/>
            <person name="Salva-Serra F."/>
            <person name="Jaen-Luchoro D."/>
            <person name="Pineiro-Iglesias B."/>
            <person name="Aliaga F."/>
            <person name="Fernandez-Juarez V."/>
            <person name="Coll G."/>
            <person name="Moore E.R.B."/>
            <person name="Bennasar-Figueras A."/>
        </authorList>
    </citation>
    <scope>NUCLEOTIDE SEQUENCE</scope>
    <source>
        <strain evidence="1">HCPI-6</strain>
    </source>
</reference>
<dbReference type="Proteomes" id="UP001139721">
    <property type="component" value="Unassembled WGS sequence"/>
</dbReference>
<evidence type="ECO:0000313" key="1">
    <source>
        <dbReference type="EMBL" id="MCL9683408.1"/>
    </source>
</evidence>